<dbReference type="InterPro" id="IPR051163">
    <property type="entry name" value="Sodium:Solute_Symporter_SSF"/>
</dbReference>
<feature type="transmembrane region" description="Helical" evidence="8">
    <location>
        <begin position="49"/>
        <end position="66"/>
    </location>
</feature>
<keyword evidence="8" id="KW-1133">Transmembrane helix</keyword>
<dbReference type="EMBL" id="QCYY01000855">
    <property type="protein sequence ID" value="ROT82230.1"/>
    <property type="molecule type" value="Genomic_DNA"/>
</dbReference>
<evidence type="ECO:0000256" key="1">
    <source>
        <dbReference type="ARBA" id="ARBA00004651"/>
    </source>
</evidence>
<feature type="region of interest" description="Disordered" evidence="7">
    <location>
        <begin position="198"/>
        <end position="226"/>
    </location>
</feature>
<comment type="subcellular location">
    <subcellularLocation>
        <location evidence="1">Cell membrane</location>
        <topology evidence="1">Multi-pass membrane protein</topology>
    </subcellularLocation>
</comment>
<reference evidence="9 10" key="2">
    <citation type="submission" date="2019-01" db="EMBL/GenBank/DDBJ databases">
        <title>The decoding of complex shrimp genome reveals the adaptation for benthos swimmer, frequently molting mechanism and breeding impact on genome.</title>
        <authorList>
            <person name="Sun Y."/>
            <person name="Gao Y."/>
            <person name="Yu Y."/>
        </authorList>
    </citation>
    <scope>NUCLEOTIDE SEQUENCE [LARGE SCALE GENOMIC DNA]</scope>
    <source>
        <tissue evidence="9">Muscle</tissue>
    </source>
</reference>
<feature type="transmembrane region" description="Helical" evidence="8">
    <location>
        <begin position="20"/>
        <end position="42"/>
    </location>
</feature>
<evidence type="ECO:0000313" key="10">
    <source>
        <dbReference type="Proteomes" id="UP000283509"/>
    </source>
</evidence>
<protein>
    <submittedName>
        <fullName evidence="9">Sodium-coupled monocarboxylate transporter 2</fullName>
    </submittedName>
</protein>
<dbReference type="GO" id="GO:0005886">
    <property type="term" value="C:plasma membrane"/>
    <property type="evidence" value="ECO:0007669"/>
    <property type="project" value="UniProtKB-SubCell"/>
</dbReference>
<sequence>MHCTARYPRDILSCKKNASMTGLVAIAVGLLAGKLGTINYVLSLVSAAIRGPLCGLFFVGMCAPWVNTKGAMAGLAFSLVVNTWMVIGRYVVSGKQPVRLPLSLDGCLDQGAATALNATLGLLANATVDAASAAAPSKPEEDENTIYDISYCYNGALGIIINFAVSSIVSCCTGPNLPGAVEARLVYSPSARLHRALSCWPGRRPPSPQPGEAARGGRARGQGGGC</sequence>
<reference evidence="9 10" key="1">
    <citation type="submission" date="2018-04" db="EMBL/GenBank/DDBJ databases">
        <authorList>
            <person name="Zhang X."/>
            <person name="Yuan J."/>
            <person name="Li F."/>
            <person name="Xiang J."/>
        </authorList>
    </citation>
    <scope>NUCLEOTIDE SEQUENCE [LARGE SCALE GENOMIC DNA]</scope>
    <source>
        <tissue evidence="9">Muscle</tissue>
    </source>
</reference>
<evidence type="ECO:0000256" key="2">
    <source>
        <dbReference type="ARBA" id="ARBA00022448"/>
    </source>
</evidence>
<dbReference type="Proteomes" id="UP000283509">
    <property type="component" value="Unassembled WGS sequence"/>
</dbReference>
<dbReference type="AlphaFoldDB" id="A0A3R7QL13"/>
<comment type="caution">
    <text evidence="9">The sequence shown here is derived from an EMBL/GenBank/DDBJ whole genome shotgun (WGS) entry which is preliminary data.</text>
</comment>
<keyword evidence="2" id="KW-0813">Transport</keyword>
<keyword evidence="10" id="KW-1185">Reference proteome</keyword>
<keyword evidence="8" id="KW-0812">Transmembrane</keyword>
<keyword evidence="6" id="KW-0739">Sodium transport</keyword>
<evidence type="ECO:0000313" key="9">
    <source>
        <dbReference type="EMBL" id="ROT82230.1"/>
    </source>
</evidence>
<gene>
    <name evidence="9" type="ORF">C7M84_024594</name>
</gene>
<dbReference type="GO" id="GO:0015293">
    <property type="term" value="F:symporter activity"/>
    <property type="evidence" value="ECO:0007669"/>
    <property type="project" value="TreeGrafter"/>
</dbReference>
<dbReference type="GO" id="GO:0006814">
    <property type="term" value="P:sodium ion transport"/>
    <property type="evidence" value="ECO:0007669"/>
    <property type="project" value="UniProtKB-KW"/>
</dbReference>
<evidence type="ECO:0000256" key="3">
    <source>
        <dbReference type="ARBA" id="ARBA00022475"/>
    </source>
</evidence>
<keyword evidence="5" id="KW-0406">Ion transport</keyword>
<dbReference type="OrthoDB" id="6372832at2759"/>
<keyword evidence="4" id="KW-0915">Sodium</keyword>
<dbReference type="InterPro" id="IPR038377">
    <property type="entry name" value="Na/Glc_symporter_sf"/>
</dbReference>
<evidence type="ECO:0000256" key="4">
    <source>
        <dbReference type="ARBA" id="ARBA00023053"/>
    </source>
</evidence>
<evidence type="ECO:0000256" key="7">
    <source>
        <dbReference type="SAM" id="MobiDB-lite"/>
    </source>
</evidence>
<feature type="transmembrane region" description="Helical" evidence="8">
    <location>
        <begin position="72"/>
        <end position="92"/>
    </location>
</feature>
<evidence type="ECO:0000256" key="6">
    <source>
        <dbReference type="ARBA" id="ARBA00023201"/>
    </source>
</evidence>
<dbReference type="Gene3D" id="1.20.1730.10">
    <property type="entry name" value="Sodium/glucose cotransporter"/>
    <property type="match status" value="1"/>
</dbReference>
<organism evidence="9 10">
    <name type="scientific">Penaeus vannamei</name>
    <name type="common">Whiteleg shrimp</name>
    <name type="synonym">Litopenaeus vannamei</name>
    <dbReference type="NCBI Taxonomy" id="6689"/>
    <lineage>
        <taxon>Eukaryota</taxon>
        <taxon>Metazoa</taxon>
        <taxon>Ecdysozoa</taxon>
        <taxon>Arthropoda</taxon>
        <taxon>Crustacea</taxon>
        <taxon>Multicrustacea</taxon>
        <taxon>Malacostraca</taxon>
        <taxon>Eumalacostraca</taxon>
        <taxon>Eucarida</taxon>
        <taxon>Decapoda</taxon>
        <taxon>Dendrobranchiata</taxon>
        <taxon>Penaeoidea</taxon>
        <taxon>Penaeidae</taxon>
        <taxon>Penaeus</taxon>
    </lineage>
</organism>
<keyword evidence="3" id="KW-1003">Cell membrane</keyword>
<evidence type="ECO:0000256" key="8">
    <source>
        <dbReference type="SAM" id="Phobius"/>
    </source>
</evidence>
<dbReference type="PANTHER" id="PTHR42985">
    <property type="entry name" value="SODIUM-COUPLED MONOCARBOXYLATE TRANSPORTER"/>
    <property type="match status" value="1"/>
</dbReference>
<dbReference type="PANTHER" id="PTHR42985:SF40">
    <property type="entry name" value="LD47995P-RELATED"/>
    <property type="match status" value="1"/>
</dbReference>
<proteinExistence type="predicted"/>
<name>A0A3R7QL13_PENVA</name>
<accession>A0A3R7QL13</accession>
<evidence type="ECO:0000256" key="5">
    <source>
        <dbReference type="ARBA" id="ARBA00023065"/>
    </source>
</evidence>
<keyword evidence="8" id="KW-0472">Membrane</keyword>